<keyword evidence="2 4" id="KW-0418">Kinase</keyword>
<accession>A0A0L0FEY2</accession>
<dbReference type="GO" id="GO:0006096">
    <property type="term" value="P:glycolytic process"/>
    <property type="evidence" value="ECO:0007669"/>
    <property type="project" value="InterPro"/>
</dbReference>
<dbReference type="STRING" id="667725.A0A0L0FEY2"/>
<dbReference type="AlphaFoldDB" id="A0A0L0FEY2"/>
<gene>
    <name evidence="4" type="ORF">SARC_12860</name>
</gene>
<dbReference type="Gene3D" id="3.40.367.20">
    <property type="match status" value="1"/>
</dbReference>
<feature type="region of interest" description="Disordered" evidence="3">
    <location>
        <begin position="258"/>
        <end position="304"/>
    </location>
</feature>
<keyword evidence="5" id="KW-1185">Reference proteome</keyword>
<organism evidence="4 5">
    <name type="scientific">Sphaeroforma arctica JP610</name>
    <dbReference type="NCBI Taxonomy" id="667725"/>
    <lineage>
        <taxon>Eukaryota</taxon>
        <taxon>Ichthyosporea</taxon>
        <taxon>Ichthyophonida</taxon>
        <taxon>Sphaeroforma</taxon>
    </lineage>
</organism>
<dbReference type="PANTHER" id="PTHR47363">
    <property type="entry name" value="GLUCOKINASE"/>
    <property type="match status" value="1"/>
</dbReference>
<dbReference type="eggNOG" id="ENOG502QSB1">
    <property type="taxonomic scope" value="Eukaryota"/>
</dbReference>
<dbReference type="InterPro" id="IPR043129">
    <property type="entry name" value="ATPase_NBD"/>
</dbReference>
<dbReference type="EMBL" id="KQ244255">
    <property type="protein sequence ID" value="KNC74598.1"/>
    <property type="molecule type" value="Genomic_DNA"/>
</dbReference>
<dbReference type="GeneID" id="25913364"/>
<dbReference type="RefSeq" id="XP_014148500.1">
    <property type="nucleotide sequence ID" value="XM_014293025.1"/>
</dbReference>
<evidence type="ECO:0000256" key="1">
    <source>
        <dbReference type="ARBA" id="ARBA00022679"/>
    </source>
</evidence>
<evidence type="ECO:0000256" key="2">
    <source>
        <dbReference type="ARBA" id="ARBA00022777"/>
    </source>
</evidence>
<evidence type="ECO:0000256" key="3">
    <source>
        <dbReference type="SAM" id="MobiDB-lite"/>
    </source>
</evidence>
<dbReference type="GO" id="GO:0005524">
    <property type="term" value="F:ATP binding"/>
    <property type="evidence" value="ECO:0007669"/>
    <property type="project" value="InterPro"/>
</dbReference>
<reference evidence="4 5" key="1">
    <citation type="submission" date="2011-02" db="EMBL/GenBank/DDBJ databases">
        <title>The Genome Sequence of Sphaeroforma arctica JP610.</title>
        <authorList>
            <consortium name="The Broad Institute Genome Sequencing Platform"/>
            <person name="Russ C."/>
            <person name="Cuomo C."/>
            <person name="Young S.K."/>
            <person name="Zeng Q."/>
            <person name="Gargeya S."/>
            <person name="Alvarado L."/>
            <person name="Berlin A."/>
            <person name="Chapman S.B."/>
            <person name="Chen Z."/>
            <person name="Freedman E."/>
            <person name="Gellesch M."/>
            <person name="Goldberg J."/>
            <person name="Griggs A."/>
            <person name="Gujja S."/>
            <person name="Heilman E."/>
            <person name="Heiman D."/>
            <person name="Howarth C."/>
            <person name="Mehta T."/>
            <person name="Neiman D."/>
            <person name="Pearson M."/>
            <person name="Roberts A."/>
            <person name="Saif S."/>
            <person name="Shea T."/>
            <person name="Shenoy N."/>
            <person name="Sisk P."/>
            <person name="Stolte C."/>
            <person name="Sykes S."/>
            <person name="White J."/>
            <person name="Yandava C."/>
            <person name="Burger G."/>
            <person name="Gray M.W."/>
            <person name="Holland P.W.H."/>
            <person name="King N."/>
            <person name="Lang F.B.F."/>
            <person name="Roger A.J."/>
            <person name="Ruiz-Trillo I."/>
            <person name="Haas B."/>
            <person name="Nusbaum C."/>
            <person name="Birren B."/>
        </authorList>
    </citation>
    <scope>NUCLEOTIDE SEQUENCE [LARGE SCALE GENOMIC DNA]</scope>
    <source>
        <strain evidence="4 5">JP610</strain>
    </source>
</reference>
<feature type="non-terminal residue" evidence="4">
    <location>
        <position position="1"/>
    </location>
</feature>
<dbReference type="GO" id="GO:0004340">
    <property type="term" value="F:glucokinase activity"/>
    <property type="evidence" value="ECO:0007669"/>
    <property type="project" value="InterPro"/>
</dbReference>
<sequence length="304" mass="32442">YGLLTLTADDVAVLNDVAPVEGGVVATVGAGTGLGECFLTKDPKSAGYTCWATEGGHTDWAPRTELELEFLDHMRLKYNQTSRISVERVISGNGISDIYEFLAGKYPDQINEKVHNDWKAARAQKGGVVGQNSGEGLCKQAMSIFFTAYASELGNAMLKWLPTGGLYVSGGIAAKNLSWILDDPNFKEVVFDKGRVSGAIKQCPVYVCKTEDVGERGAHLVAYNGYRKIIGKANSGAAKIPSAPLSPMPDKTKVTEQVRAMDEGALSAGAEPPKPAAEPKKEEPAKVEAKTEEPKAKEAVAPPK</sequence>
<protein>
    <submittedName>
        <fullName evidence="4">Glucokinase</fullName>
    </submittedName>
</protein>
<name>A0A0L0FEY2_9EUKA</name>
<dbReference type="GO" id="GO:0005536">
    <property type="term" value="F:D-glucose binding"/>
    <property type="evidence" value="ECO:0007669"/>
    <property type="project" value="InterPro"/>
</dbReference>
<dbReference type="PANTHER" id="PTHR47363:SF1">
    <property type="entry name" value="GLUCOKINASE"/>
    <property type="match status" value="1"/>
</dbReference>
<dbReference type="CDD" id="cd24008">
    <property type="entry name" value="ASKHA_NBD_GLK"/>
    <property type="match status" value="1"/>
</dbReference>
<feature type="non-terminal residue" evidence="4">
    <location>
        <position position="304"/>
    </location>
</feature>
<evidence type="ECO:0000313" key="4">
    <source>
        <dbReference type="EMBL" id="KNC74598.1"/>
    </source>
</evidence>
<keyword evidence="1" id="KW-0808">Transferase</keyword>
<dbReference type="Pfam" id="PF02685">
    <property type="entry name" value="Glucokinase"/>
    <property type="match status" value="1"/>
</dbReference>
<proteinExistence type="predicted"/>
<feature type="compositionally biased region" description="Basic and acidic residues" evidence="3">
    <location>
        <begin position="277"/>
        <end position="298"/>
    </location>
</feature>
<dbReference type="SUPFAM" id="SSF53067">
    <property type="entry name" value="Actin-like ATPase domain"/>
    <property type="match status" value="1"/>
</dbReference>
<dbReference type="InterPro" id="IPR003836">
    <property type="entry name" value="Glucokinase"/>
</dbReference>
<evidence type="ECO:0000313" key="5">
    <source>
        <dbReference type="Proteomes" id="UP000054560"/>
    </source>
</evidence>
<dbReference type="Proteomes" id="UP000054560">
    <property type="component" value="Unassembled WGS sequence"/>
</dbReference>
<dbReference type="OrthoDB" id="10251652at2759"/>